<evidence type="ECO:0000259" key="12">
    <source>
        <dbReference type="PROSITE" id="PS50893"/>
    </source>
</evidence>
<evidence type="ECO:0000256" key="8">
    <source>
        <dbReference type="ARBA" id="ARBA00023136"/>
    </source>
</evidence>
<dbReference type="GO" id="GO:0016887">
    <property type="term" value="F:ATP hydrolysis activity"/>
    <property type="evidence" value="ECO:0007669"/>
    <property type="project" value="InterPro"/>
</dbReference>
<dbReference type="Gene3D" id="2.130.10.10">
    <property type="entry name" value="YVTN repeat-like/Quinoprotein amine dehydrogenase"/>
    <property type="match status" value="2"/>
</dbReference>
<dbReference type="InterPro" id="IPR015943">
    <property type="entry name" value="WD40/YVTN_repeat-like_dom_sf"/>
</dbReference>
<feature type="transmembrane region" description="Helical" evidence="11">
    <location>
        <begin position="619"/>
        <end position="642"/>
    </location>
</feature>
<dbReference type="InterPro" id="IPR027417">
    <property type="entry name" value="P-loop_NTPase"/>
</dbReference>
<dbReference type="InterPro" id="IPR036322">
    <property type="entry name" value="WD40_repeat_dom_sf"/>
</dbReference>
<proteinExistence type="inferred from homology"/>
<evidence type="ECO:0000256" key="1">
    <source>
        <dbReference type="ARBA" id="ARBA00004141"/>
    </source>
</evidence>
<dbReference type="SMART" id="SM00382">
    <property type="entry name" value="AAA"/>
    <property type="match status" value="1"/>
</dbReference>
<evidence type="ECO:0000256" key="5">
    <source>
        <dbReference type="ARBA" id="ARBA00022741"/>
    </source>
</evidence>
<feature type="region of interest" description="Disordered" evidence="10">
    <location>
        <begin position="331"/>
        <end position="362"/>
    </location>
</feature>
<dbReference type="PANTHER" id="PTHR48041:SF63">
    <property type="entry name" value="EARLY GENE AT 23, ISOFORM C"/>
    <property type="match status" value="1"/>
</dbReference>
<reference evidence="13" key="2">
    <citation type="submission" date="2020-06" db="EMBL/GenBank/DDBJ databases">
        <authorList>
            <person name="Sheffer M."/>
        </authorList>
    </citation>
    <scope>NUCLEOTIDE SEQUENCE</scope>
</reference>
<dbReference type="InterPro" id="IPR001680">
    <property type="entry name" value="WD40_rpt"/>
</dbReference>
<dbReference type="Proteomes" id="UP000807504">
    <property type="component" value="Unassembled WGS sequence"/>
</dbReference>
<keyword evidence="5" id="KW-0547">Nucleotide-binding</keyword>
<dbReference type="PROSITE" id="PS50893">
    <property type="entry name" value="ABC_TRANSPORTER_2"/>
    <property type="match status" value="1"/>
</dbReference>
<dbReference type="SMART" id="SM00320">
    <property type="entry name" value="WD40"/>
    <property type="match status" value="3"/>
</dbReference>
<feature type="compositionally biased region" description="Polar residues" evidence="10">
    <location>
        <begin position="332"/>
        <end position="358"/>
    </location>
</feature>
<dbReference type="InterPro" id="IPR013525">
    <property type="entry name" value="ABC2_TM"/>
</dbReference>
<evidence type="ECO:0000256" key="9">
    <source>
        <dbReference type="PROSITE-ProRule" id="PRU00221"/>
    </source>
</evidence>
<feature type="transmembrane region" description="Helical" evidence="11">
    <location>
        <begin position="503"/>
        <end position="525"/>
    </location>
</feature>
<evidence type="ECO:0000256" key="3">
    <source>
        <dbReference type="ARBA" id="ARBA00022448"/>
    </source>
</evidence>
<evidence type="ECO:0000256" key="4">
    <source>
        <dbReference type="ARBA" id="ARBA00022692"/>
    </source>
</evidence>
<dbReference type="Pfam" id="PF01061">
    <property type="entry name" value="ABC2_membrane"/>
    <property type="match status" value="1"/>
</dbReference>
<gene>
    <name evidence="13" type="ORF">HNY73_016182</name>
</gene>
<keyword evidence="7 11" id="KW-1133">Transmembrane helix</keyword>
<evidence type="ECO:0000313" key="14">
    <source>
        <dbReference type="Proteomes" id="UP000807504"/>
    </source>
</evidence>
<dbReference type="InterPro" id="IPR003593">
    <property type="entry name" value="AAA+_ATPase"/>
</dbReference>
<evidence type="ECO:0000256" key="6">
    <source>
        <dbReference type="ARBA" id="ARBA00022840"/>
    </source>
</evidence>
<name>A0A8T0EHZ4_ARGBR</name>
<dbReference type="SUPFAM" id="SSF50978">
    <property type="entry name" value="WD40 repeat-like"/>
    <property type="match status" value="1"/>
</dbReference>
<feature type="repeat" description="WD" evidence="9">
    <location>
        <begin position="792"/>
        <end position="814"/>
    </location>
</feature>
<protein>
    <submittedName>
        <fullName evidence="13">ABC transporter G family member 27 like protein</fullName>
    </submittedName>
</protein>
<keyword evidence="8 11" id="KW-0472">Membrane</keyword>
<dbReference type="Pfam" id="PF00400">
    <property type="entry name" value="WD40"/>
    <property type="match status" value="2"/>
</dbReference>
<evidence type="ECO:0000256" key="10">
    <source>
        <dbReference type="SAM" id="MobiDB-lite"/>
    </source>
</evidence>
<dbReference type="Pfam" id="PF00005">
    <property type="entry name" value="ABC_tran"/>
    <property type="match status" value="1"/>
</dbReference>
<evidence type="ECO:0000256" key="7">
    <source>
        <dbReference type="ARBA" id="ARBA00022989"/>
    </source>
</evidence>
<dbReference type="EMBL" id="JABXBU010002227">
    <property type="protein sequence ID" value="KAF8773527.1"/>
    <property type="molecule type" value="Genomic_DNA"/>
</dbReference>
<keyword evidence="4 11" id="KW-0812">Transmembrane</keyword>
<organism evidence="13 14">
    <name type="scientific">Argiope bruennichi</name>
    <name type="common">Wasp spider</name>
    <name type="synonym">Aranea bruennichi</name>
    <dbReference type="NCBI Taxonomy" id="94029"/>
    <lineage>
        <taxon>Eukaryota</taxon>
        <taxon>Metazoa</taxon>
        <taxon>Ecdysozoa</taxon>
        <taxon>Arthropoda</taxon>
        <taxon>Chelicerata</taxon>
        <taxon>Arachnida</taxon>
        <taxon>Araneae</taxon>
        <taxon>Araneomorphae</taxon>
        <taxon>Entelegynae</taxon>
        <taxon>Araneoidea</taxon>
        <taxon>Araneidae</taxon>
        <taxon>Argiope</taxon>
    </lineage>
</organism>
<keyword evidence="14" id="KW-1185">Reference proteome</keyword>
<dbReference type="GO" id="GO:0005886">
    <property type="term" value="C:plasma membrane"/>
    <property type="evidence" value="ECO:0007669"/>
    <property type="project" value="TreeGrafter"/>
</dbReference>
<dbReference type="GO" id="GO:0005524">
    <property type="term" value="F:ATP binding"/>
    <property type="evidence" value="ECO:0007669"/>
    <property type="project" value="UniProtKB-KW"/>
</dbReference>
<dbReference type="AlphaFoldDB" id="A0A8T0EHZ4"/>
<dbReference type="PANTHER" id="PTHR48041">
    <property type="entry name" value="ABC TRANSPORTER G FAMILY MEMBER 28"/>
    <property type="match status" value="1"/>
</dbReference>
<dbReference type="InterPro" id="IPR003439">
    <property type="entry name" value="ABC_transporter-like_ATP-bd"/>
</dbReference>
<comment type="subcellular location">
    <subcellularLocation>
        <location evidence="1">Membrane</location>
        <topology evidence="1">Multi-pass membrane protein</topology>
    </subcellularLocation>
</comment>
<keyword evidence="6" id="KW-0067">ATP-binding</keyword>
<feature type="region of interest" description="Disordered" evidence="10">
    <location>
        <begin position="682"/>
        <end position="714"/>
    </location>
</feature>
<feature type="compositionally biased region" description="Acidic residues" evidence="10">
    <location>
        <begin position="687"/>
        <end position="707"/>
    </location>
</feature>
<feature type="transmembrane region" description="Helical" evidence="11">
    <location>
        <begin position="427"/>
        <end position="448"/>
    </location>
</feature>
<evidence type="ECO:0000313" key="13">
    <source>
        <dbReference type="EMBL" id="KAF8773527.1"/>
    </source>
</evidence>
<feature type="transmembrane region" description="Helical" evidence="11">
    <location>
        <begin position="390"/>
        <end position="415"/>
    </location>
</feature>
<sequence length="983" mass="109655">MAYYAAKEEYVKTRIDEESLGDYTSFNLPVTVSFQDIHVSSILNGVFGSAGPGELLSIMGPSGSGKTTLLNCLFGAQKTDSGVITLNGEVLNKDLRRRIAYVRQDELFCSGLTVRGLLEFHANLRLPSRMTHQEKMKYVDFIVESFNMNNPKLLKTRVKPECGLSGGEKKRINIMCELMSDAPILLIDEPTTGLDSHNALNLIKCLKRIAVKHHKTIILTVHQPSSQIMKHFDKLLLVSDGEVAYFGRVNDVLETMRKLDLIMESNYNIGDFLLELLYTENKSKMIEAARRKYEEEATANGIIPKINGNNISTLNMKVLVADGNITKELVKTQDSATESGQDSGRSSMFSSTGNSSVSSHEDNLDYNRWPVPFWEQVSILTRRQLISSAIGYLTTWNLAHTLILTILQCAIWFQIERTEENIPTIDGYIFFELFIWTLSATFEALYSFSTERSVINRERQSGMYRLSAYYFSKMISELPVIISRPLFSHIVTSLFLGERNCTVVLVQLALLLLCAFTYQGIGLLISSFGVDTRISTVICSLISVPSLLFASHLAQNLPKGISWLQYLSPAYYGFTGMRISEYLHGYPVMCAVGNSIYDACRNGNGTIPPSDLLSGVDSVLSPGSAILILALALLFLSLLTYLSLSLHFILKLVGSVWSNGKERKEKASDLIMWDTGAAGDYSALNSEDTDSQEEPGEHDESEGEEFCTDPQEQSQNEPIHKSFHFLEECSFIDFVDTNGEFIITAGRDHDIKVWDATKEVVIRRFVGHTAPVTGIKLQGADPSEPCSAELTVISSSEDGSIREWSLQKGTEIRKIETENVITCMGIMSNKLAAIGNHKGHLDVHHVSTGQLYCSIVAHNDPIDALMVNDVHICTAVYDRPGSLRVWQLKWGKVICMYSLEEIFSIEFATFTMYGDLLILGDGTEQKLHILSYMTEDTTDTLQLSENAGHVQHVAVMDGLVLASTVDSNKMVHLHGEYRYRLSY</sequence>
<keyword evidence="9" id="KW-0853">WD repeat</keyword>
<dbReference type="Gene3D" id="3.40.50.300">
    <property type="entry name" value="P-loop containing nucleotide triphosphate hydrolases"/>
    <property type="match status" value="1"/>
</dbReference>
<dbReference type="GO" id="GO:0140359">
    <property type="term" value="F:ABC-type transporter activity"/>
    <property type="evidence" value="ECO:0007669"/>
    <property type="project" value="InterPro"/>
</dbReference>
<feature type="domain" description="ABC transporter" evidence="12">
    <location>
        <begin position="15"/>
        <end position="265"/>
    </location>
</feature>
<dbReference type="InterPro" id="IPR050352">
    <property type="entry name" value="ABCG_transporters"/>
</dbReference>
<dbReference type="SUPFAM" id="SSF52540">
    <property type="entry name" value="P-loop containing nucleoside triphosphate hydrolases"/>
    <property type="match status" value="1"/>
</dbReference>
<dbReference type="PROSITE" id="PS50082">
    <property type="entry name" value="WD_REPEATS_2"/>
    <property type="match status" value="2"/>
</dbReference>
<feature type="transmembrane region" description="Helical" evidence="11">
    <location>
        <begin position="469"/>
        <end position="491"/>
    </location>
</feature>
<evidence type="ECO:0000256" key="11">
    <source>
        <dbReference type="SAM" id="Phobius"/>
    </source>
</evidence>
<comment type="similarity">
    <text evidence="2">Belongs to the ABC transporter superfamily. ABCG family. Eye pigment precursor importer (TC 3.A.1.204) subfamily.</text>
</comment>
<reference evidence="13" key="1">
    <citation type="journal article" date="2020" name="bioRxiv">
        <title>Chromosome-level reference genome of the European wasp spider Argiope bruennichi: a resource for studies on range expansion and evolutionary adaptation.</title>
        <authorList>
            <person name="Sheffer M.M."/>
            <person name="Hoppe A."/>
            <person name="Krehenwinkel H."/>
            <person name="Uhl G."/>
            <person name="Kuss A.W."/>
            <person name="Jensen L."/>
            <person name="Jensen C."/>
            <person name="Gillespie R.G."/>
            <person name="Hoff K.J."/>
            <person name="Prost S."/>
        </authorList>
    </citation>
    <scope>NUCLEOTIDE SEQUENCE</scope>
</reference>
<comment type="caution">
    <text evidence="13">The sequence shown here is derived from an EMBL/GenBank/DDBJ whole genome shotgun (WGS) entry which is preliminary data.</text>
</comment>
<feature type="repeat" description="WD" evidence="9">
    <location>
        <begin position="738"/>
        <end position="764"/>
    </location>
</feature>
<keyword evidence="3" id="KW-0813">Transport</keyword>
<evidence type="ECO:0000256" key="2">
    <source>
        <dbReference type="ARBA" id="ARBA00005814"/>
    </source>
</evidence>
<accession>A0A8T0EHZ4</accession>